<dbReference type="InterPro" id="IPR002495">
    <property type="entry name" value="Glyco_trans_8"/>
</dbReference>
<reference evidence="5" key="1">
    <citation type="journal article" date="2019" name="Int. J. Syst. Evol. Microbiol.">
        <title>The Global Catalogue of Microorganisms (GCM) 10K type strain sequencing project: providing services to taxonomists for standard genome sequencing and annotation.</title>
        <authorList>
            <consortium name="The Broad Institute Genomics Platform"/>
            <consortium name="The Broad Institute Genome Sequencing Center for Infectious Disease"/>
            <person name="Wu L."/>
            <person name="Ma J."/>
        </authorList>
    </citation>
    <scope>NUCLEOTIDE SEQUENCE [LARGE SCALE GENOMIC DNA]</scope>
    <source>
        <strain evidence="5">JCM 31037</strain>
    </source>
</reference>
<gene>
    <name evidence="4" type="ORF">ACFQ4H_29115</name>
</gene>
<dbReference type="InterPro" id="IPR029044">
    <property type="entry name" value="Nucleotide-diphossugar_trans"/>
</dbReference>
<evidence type="ECO:0000256" key="1">
    <source>
        <dbReference type="ARBA" id="ARBA00022676"/>
    </source>
</evidence>
<evidence type="ECO:0000256" key="3">
    <source>
        <dbReference type="ARBA" id="ARBA00022723"/>
    </source>
</evidence>
<dbReference type="Gene3D" id="3.90.550.10">
    <property type="entry name" value="Spore Coat Polysaccharide Biosynthesis Protein SpsA, Chain A"/>
    <property type="match status" value="1"/>
</dbReference>
<evidence type="ECO:0000313" key="5">
    <source>
        <dbReference type="Proteomes" id="UP001597260"/>
    </source>
</evidence>
<organism evidence="4 5">
    <name type="scientific">Micromonospora sonneratiae</name>
    <dbReference type="NCBI Taxonomy" id="1184706"/>
    <lineage>
        <taxon>Bacteria</taxon>
        <taxon>Bacillati</taxon>
        <taxon>Actinomycetota</taxon>
        <taxon>Actinomycetes</taxon>
        <taxon>Micromonosporales</taxon>
        <taxon>Micromonosporaceae</taxon>
        <taxon>Micromonospora</taxon>
    </lineage>
</organism>
<dbReference type="Pfam" id="PF01501">
    <property type="entry name" value="Glyco_transf_8"/>
    <property type="match status" value="1"/>
</dbReference>
<sequence length="292" mass="32851">MGGQGRDGTVVGRTDPPIRVATATDGRYLPYAAAMAHSLAAHRAPATEVELTILYVDVTADDQRRLERGAAGITIHWVLMDADSYQRWGVEPDPLVLAPQYFRCLLSKIMPATADRVIYIDADTVVLDDLTPLWNWPLAGLPVAAAGDLMSVIQDAISHWQELGLDGEAPYFNSGVMVIDLPRWRAEGIGDQVLRRCQIDRDRLLIRDRWPQHDQYGFNVVLQRRWAPLASRWNHFPERRSSRPGIVHFLGDTKPGAHRTRPEFTRLFVDAVDATPWAGWRPTVRAPAPVRR</sequence>
<proteinExistence type="predicted"/>
<accession>A0ABW3YPK3</accession>
<keyword evidence="1" id="KW-0328">Glycosyltransferase</keyword>
<keyword evidence="2" id="KW-0808">Transferase</keyword>
<evidence type="ECO:0000256" key="2">
    <source>
        <dbReference type="ARBA" id="ARBA00022679"/>
    </source>
</evidence>
<dbReference type="SUPFAM" id="SSF53448">
    <property type="entry name" value="Nucleotide-diphospho-sugar transferases"/>
    <property type="match status" value="1"/>
</dbReference>
<dbReference type="PANTHER" id="PTHR13778">
    <property type="entry name" value="GLYCOSYLTRANSFERASE 8 DOMAIN-CONTAINING PROTEIN"/>
    <property type="match status" value="1"/>
</dbReference>
<dbReference type="InterPro" id="IPR050748">
    <property type="entry name" value="Glycosyltrans_8_dom-fam"/>
</dbReference>
<dbReference type="PANTHER" id="PTHR13778:SF47">
    <property type="entry name" value="LIPOPOLYSACCHARIDE 1,3-GALACTOSYLTRANSFERASE"/>
    <property type="match status" value="1"/>
</dbReference>
<name>A0ABW3YPK3_9ACTN</name>
<dbReference type="Proteomes" id="UP001597260">
    <property type="component" value="Unassembled WGS sequence"/>
</dbReference>
<protein>
    <submittedName>
        <fullName evidence="4">Glycosyltransferase family 8 protein</fullName>
    </submittedName>
</protein>
<dbReference type="EMBL" id="JBHTMP010000068">
    <property type="protein sequence ID" value="MFD1325154.1"/>
    <property type="molecule type" value="Genomic_DNA"/>
</dbReference>
<dbReference type="RefSeq" id="WP_377577003.1">
    <property type="nucleotide sequence ID" value="NZ_JBHTMP010000068.1"/>
</dbReference>
<keyword evidence="3" id="KW-0479">Metal-binding</keyword>
<keyword evidence="5" id="KW-1185">Reference proteome</keyword>
<comment type="caution">
    <text evidence="4">The sequence shown here is derived from an EMBL/GenBank/DDBJ whole genome shotgun (WGS) entry which is preliminary data.</text>
</comment>
<evidence type="ECO:0000313" key="4">
    <source>
        <dbReference type="EMBL" id="MFD1325154.1"/>
    </source>
</evidence>